<accession>A0A4U9CT95</accession>
<reference evidence="1 2" key="1">
    <citation type="submission" date="2019-04" db="EMBL/GenBank/DDBJ databases">
        <authorList>
            <consortium name="Pathogen Informatics"/>
        </authorList>
    </citation>
    <scope>NUCLEOTIDE SEQUENCE [LARGE SCALE GENOMIC DNA]</scope>
    <source>
        <strain evidence="1 2">NCTC9185</strain>
    </source>
</reference>
<dbReference type="InterPro" id="IPR011050">
    <property type="entry name" value="Pectin_lyase_fold/virulence"/>
</dbReference>
<protein>
    <submittedName>
        <fullName evidence="1">Uncharacterized protein</fullName>
    </submittedName>
</protein>
<dbReference type="AlphaFoldDB" id="A0A4U9CT95"/>
<evidence type="ECO:0000313" key="2">
    <source>
        <dbReference type="Proteomes" id="UP000339249"/>
    </source>
</evidence>
<proteinExistence type="predicted"/>
<dbReference type="SUPFAM" id="SSF51126">
    <property type="entry name" value="Pectin lyase-like"/>
    <property type="match status" value="1"/>
</dbReference>
<organism evidence="1 2">
    <name type="scientific">Raoultella terrigena</name>
    <name type="common">Klebsiella terrigena</name>
    <dbReference type="NCBI Taxonomy" id="577"/>
    <lineage>
        <taxon>Bacteria</taxon>
        <taxon>Pseudomonadati</taxon>
        <taxon>Pseudomonadota</taxon>
        <taxon>Gammaproteobacteria</taxon>
        <taxon>Enterobacterales</taxon>
        <taxon>Enterobacteriaceae</taxon>
        <taxon>Klebsiella/Raoultella group</taxon>
        <taxon>Raoultella</taxon>
    </lineage>
</organism>
<sequence length="269" mass="29744">MDEYPNVYGLHIENNYFNCSNNLRLISFSSFDAISNVNITNNTGTIGSLVNQQMNNRVVSGFNISNNNFSGMTKVFEMSKRGPASPLVLLELIEKLTISDNNFDVNNVLGDPPIHIWCPATIASESKLELRNTLIENNYINSTDTPIRFKYLNITSNLFVDKLRLNHTVSANLVKPPTQHSLSFENCSISKATISEVQAPGCVYIAGVATQSVTGLEYASEVLVNQVRFNGVFMTSIQFVDSRVDIASKMQFTLCSISDCDSTTLTAQL</sequence>
<dbReference type="EMBL" id="CABDVU010000001">
    <property type="protein sequence ID" value="VTN08217.1"/>
    <property type="molecule type" value="Genomic_DNA"/>
</dbReference>
<evidence type="ECO:0000313" key="1">
    <source>
        <dbReference type="EMBL" id="VTN08217.1"/>
    </source>
</evidence>
<name>A0A4U9CT95_RAOTE</name>
<dbReference type="Proteomes" id="UP000339249">
    <property type="component" value="Unassembled WGS sequence"/>
</dbReference>
<gene>
    <name evidence="1" type="ORF">NCTC9185_00091</name>
</gene>